<feature type="compositionally biased region" description="Polar residues" evidence="5">
    <location>
        <begin position="1"/>
        <end position="23"/>
    </location>
</feature>
<dbReference type="InterPro" id="IPR022092">
    <property type="entry name" value="TMF_DNA-bd"/>
</dbReference>
<name>A0ABR2WJ75_9FUNG</name>
<feature type="compositionally biased region" description="Basic and acidic residues" evidence="5">
    <location>
        <begin position="957"/>
        <end position="972"/>
    </location>
</feature>
<feature type="region of interest" description="Disordered" evidence="5">
    <location>
        <begin position="1"/>
        <end position="24"/>
    </location>
</feature>
<feature type="non-terminal residue" evidence="7">
    <location>
        <position position="972"/>
    </location>
</feature>
<evidence type="ECO:0000313" key="7">
    <source>
        <dbReference type="EMBL" id="KAK9761565.1"/>
    </source>
</evidence>
<feature type="compositionally biased region" description="Basic and acidic residues" evidence="5">
    <location>
        <begin position="308"/>
        <end position="326"/>
    </location>
</feature>
<gene>
    <name evidence="7" type="ORF">K7432_013447</name>
</gene>
<comment type="subcellular location">
    <subcellularLocation>
        <location evidence="1">Golgi apparatus</location>
    </subcellularLocation>
</comment>
<dbReference type="Gene3D" id="1.10.287.1490">
    <property type="match status" value="1"/>
</dbReference>
<feature type="region of interest" description="Disordered" evidence="5">
    <location>
        <begin position="37"/>
        <end position="123"/>
    </location>
</feature>
<feature type="compositionally biased region" description="Basic and acidic residues" evidence="5">
    <location>
        <begin position="836"/>
        <end position="858"/>
    </location>
</feature>
<feature type="compositionally biased region" description="Basic and acidic residues" evidence="5">
    <location>
        <begin position="37"/>
        <end position="53"/>
    </location>
</feature>
<feature type="compositionally biased region" description="Basic and acidic residues" evidence="5">
    <location>
        <begin position="349"/>
        <end position="362"/>
    </location>
</feature>
<evidence type="ECO:0000256" key="3">
    <source>
        <dbReference type="ARBA" id="ARBA00023054"/>
    </source>
</evidence>
<keyword evidence="3 4" id="KW-0175">Coiled coil</keyword>
<feature type="region of interest" description="Disordered" evidence="5">
    <location>
        <begin position="774"/>
        <end position="797"/>
    </location>
</feature>
<protein>
    <recommendedName>
        <fullName evidence="6">TATA element modulatory factor 1 TATA binding domain-containing protein</fullName>
    </recommendedName>
</protein>
<feature type="compositionally biased region" description="Low complexity" evidence="5">
    <location>
        <begin position="96"/>
        <end position="119"/>
    </location>
</feature>
<evidence type="ECO:0000259" key="6">
    <source>
        <dbReference type="Pfam" id="PF12325"/>
    </source>
</evidence>
<dbReference type="Pfam" id="PF12329">
    <property type="entry name" value="TMF_DNA_bd"/>
    <property type="match status" value="1"/>
</dbReference>
<feature type="compositionally biased region" description="Basic and acidic residues" evidence="5">
    <location>
        <begin position="927"/>
        <end position="950"/>
    </location>
</feature>
<feature type="compositionally biased region" description="Basic and acidic residues" evidence="5">
    <location>
        <begin position="271"/>
        <end position="284"/>
    </location>
</feature>
<evidence type="ECO:0000256" key="2">
    <source>
        <dbReference type="ARBA" id="ARBA00023034"/>
    </source>
</evidence>
<feature type="region of interest" description="Disordered" evidence="5">
    <location>
        <begin position="214"/>
        <end position="375"/>
    </location>
</feature>
<dbReference type="InterPro" id="IPR052602">
    <property type="entry name" value="Growth_transcription_reg"/>
</dbReference>
<feature type="compositionally biased region" description="Low complexity" evidence="5">
    <location>
        <begin position="73"/>
        <end position="86"/>
    </location>
</feature>
<keyword evidence="2" id="KW-0333">Golgi apparatus</keyword>
<dbReference type="Pfam" id="PF12325">
    <property type="entry name" value="TMF_TATA_bd"/>
    <property type="match status" value="1"/>
</dbReference>
<feature type="region of interest" description="Disordered" evidence="5">
    <location>
        <begin position="927"/>
        <end position="972"/>
    </location>
</feature>
<keyword evidence="8" id="KW-1185">Reference proteome</keyword>
<dbReference type="PANTHER" id="PTHR46515">
    <property type="entry name" value="TATA ELEMENT MODULATORY FACTOR TMF1"/>
    <property type="match status" value="1"/>
</dbReference>
<evidence type="ECO:0000256" key="4">
    <source>
        <dbReference type="SAM" id="Coils"/>
    </source>
</evidence>
<proteinExistence type="predicted"/>
<evidence type="ECO:0000313" key="8">
    <source>
        <dbReference type="Proteomes" id="UP001479436"/>
    </source>
</evidence>
<feature type="compositionally biased region" description="Basic and acidic residues" evidence="5">
    <location>
        <begin position="218"/>
        <end position="242"/>
    </location>
</feature>
<feature type="coiled-coil region" evidence="4">
    <location>
        <begin position="378"/>
        <end position="462"/>
    </location>
</feature>
<feature type="domain" description="TATA element modulatory factor 1 TATA binding" evidence="6">
    <location>
        <begin position="882"/>
        <end position="971"/>
    </location>
</feature>
<organism evidence="7 8">
    <name type="scientific">Basidiobolus ranarum</name>
    <dbReference type="NCBI Taxonomy" id="34480"/>
    <lineage>
        <taxon>Eukaryota</taxon>
        <taxon>Fungi</taxon>
        <taxon>Fungi incertae sedis</taxon>
        <taxon>Zoopagomycota</taxon>
        <taxon>Entomophthoromycotina</taxon>
        <taxon>Basidiobolomycetes</taxon>
        <taxon>Basidiobolales</taxon>
        <taxon>Basidiobolaceae</taxon>
        <taxon>Basidiobolus</taxon>
    </lineage>
</organism>
<evidence type="ECO:0000256" key="5">
    <source>
        <dbReference type="SAM" id="MobiDB-lite"/>
    </source>
</evidence>
<evidence type="ECO:0000256" key="1">
    <source>
        <dbReference type="ARBA" id="ARBA00004555"/>
    </source>
</evidence>
<comment type="caution">
    <text evidence="7">The sequence shown here is derived from an EMBL/GenBank/DDBJ whole genome shotgun (WGS) entry which is preliminary data.</text>
</comment>
<feature type="region of interest" description="Disordered" evidence="5">
    <location>
        <begin position="836"/>
        <end position="862"/>
    </location>
</feature>
<dbReference type="EMBL" id="JASJQH010001333">
    <property type="protein sequence ID" value="KAK9761565.1"/>
    <property type="molecule type" value="Genomic_DNA"/>
</dbReference>
<accession>A0ABR2WJ75</accession>
<feature type="compositionally biased region" description="Polar residues" evidence="5">
    <location>
        <begin position="337"/>
        <end position="346"/>
    </location>
</feature>
<dbReference type="Proteomes" id="UP001479436">
    <property type="component" value="Unassembled WGS sequence"/>
</dbReference>
<dbReference type="InterPro" id="IPR022091">
    <property type="entry name" value="TMF_TATA-bd"/>
</dbReference>
<reference evidence="7 8" key="1">
    <citation type="submission" date="2023-04" db="EMBL/GenBank/DDBJ databases">
        <title>Genome of Basidiobolus ranarum AG-B5.</title>
        <authorList>
            <person name="Stajich J.E."/>
            <person name="Carter-House D."/>
            <person name="Gryganskyi A."/>
        </authorList>
    </citation>
    <scope>NUCLEOTIDE SEQUENCE [LARGE SCALE GENOMIC DNA]</scope>
    <source>
        <strain evidence="7 8">AG-B5</strain>
    </source>
</reference>
<sequence length="972" mass="110069">MSFLNKNGQVEGTQNNRTGNSSWGGFLKQAINSVETSLEKAAQDKHIEREPLTKSKPTPNVIKPSLDQDRLAARLAAAVSSANVPKKSQKGRKSKAGAGKKQLDKASATSAQQQSSNTNIDLKQQDALSIKSVSPRSSTEIAWDPLQSTDLVSEASSILDTDGASESANDIPTSPNTLEDSNNVTLDTSQDILNLATEIPLPKVETDEAIDNISADSEVVKTNEDFEEHPSDKVEDNKEKTILPKLTNEPEETNLDQKISLLETENESNPEEVKPERDESEHSTDITNIELQSEGVDMASTDTVSSKTSEHVDLPENSNDDMKTDPEESTIEMPQQVLLNYSTQEIDSTESKVNDDNTHENPVKQGANLDDEPHLKDVEEINNDAKKLDETTNEKLKQREAELTEKLRENATLSAVISTLKDRLRSAQENQQSTLKLNSVGNSALEKRIDNITKERDQVREKMTARQTEMQQVIAQKDQKISELFAEGERLSKQELKLSNMIKQLRTKGVESEKAFAELKKKFNDSQKEATALKAKSTKLAESEKKLSDACKLLRKQNEEHALKISKLESQLQESKEAQIDLQVALERAWDDLNKSRKVHNETIADLKKQNQENEDKIREELSKNLQESQTKYEKTIESLNQEISELQSTITSLNDDAGDNEDELRKEISALQMRLQSSEQRFQDLNAGYMNTTQPLLKQIEALENRHNTAQKHWEKIEERLTKELSEAKRLFDSSESKCKELRGSVDELSRTKTELEARLQTYEKDMVVAREHLQTEEEEHSKSRSRIQELSEKLESAQKAHDKYIERIKQDYEEQLSKQREELTRVSLDIVKDTDDDKPISNEDDKANDRSLRGSDSDVLSPTRLSFDSLTFPLSPIMASSSIEVLRAQIKNLESQVTSLQAQLQLTIKERDEISDELVQMTLDHKETKDTSRVNREEEDKTELEERYTSVLQELTERSEQVEELKSDIS</sequence>
<dbReference type="PANTHER" id="PTHR46515:SF1">
    <property type="entry name" value="TATA ELEMENT MODULATORY FACTOR"/>
    <property type="match status" value="1"/>
</dbReference>